<dbReference type="InterPro" id="IPR007037">
    <property type="entry name" value="SIP_rossman_dom"/>
</dbReference>
<dbReference type="InterPro" id="IPR039374">
    <property type="entry name" value="SIP_fam"/>
</dbReference>
<dbReference type="Gene3D" id="2.40.30.10">
    <property type="entry name" value="Translation factors"/>
    <property type="match status" value="1"/>
</dbReference>
<name>A0ABP6ZCG9_9ACTN</name>
<sequence length="297" mass="33506">MSKPHEEYYRAEVVGVRRLTPNMMRIRFGGDDLRRFRTSGFGDERICVFFPRPGDRHTPEPVYVDGRLDYSDGPGRPPSRSYTVRRWDAENAELEIDFVVHEGGVAAGWALSAQLGDGVGLSATDGWYAPPEGTQWQLLLADMTALPALGRIIEELPAGTRAHAIVEVIFPDDAQTFETAGDVTVEWIHGTGHGHAPSALLDALKAYDFPDGPGYIWLAAEASISRDVRKYVRRELGWPIERFEIIGYWRVRKEEWLARWREKEAELEAVYTQAQADGLRGPELREHYLEALEKAGL</sequence>
<dbReference type="Pfam" id="PF04954">
    <property type="entry name" value="SIP"/>
    <property type="match status" value="1"/>
</dbReference>
<dbReference type="SUPFAM" id="SSF63380">
    <property type="entry name" value="Riboflavin synthase domain-like"/>
    <property type="match status" value="1"/>
</dbReference>
<dbReference type="InterPro" id="IPR039261">
    <property type="entry name" value="FNR_nucleotide-bd"/>
</dbReference>
<dbReference type="InterPro" id="IPR017927">
    <property type="entry name" value="FAD-bd_FR_type"/>
</dbReference>
<dbReference type="RefSeq" id="WP_344801396.1">
    <property type="nucleotide sequence ID" value="NZ_BAABAB010000003.1"/>
</dbReference>
<proteinExistence type="predicted"/>
<evidence type="ECO:0000313" key="2">
    <source>
        <dbReference type="EMBL" id="GAA3605289.1"/>
    </source>
</evidence>
<evidence type="ECO:0000313" key="3">
    <source>
        <dbReference type="Proteomes" id="UP001501490"/>
    </source>
</evidence>
<reference evidence="3" key="1">
    <citation type="journal article" date="2019" name="Int. J. Syst. Evol. Microbiol.">
        <title>The Global Catalogue of Microorganisms (GCM) 10K type strain sequencing project: providing services to taxonomists for standard genome sequencing and annotation.</title>
        <authorList>
            <consortium name="The Broad Institute Genomics Platform"/>
            <consortium name="The Broad Institute Genome Sequencing Center for Infectious Disease"/>
            <person name="Wu L."/>
            <person name="Ma J."/>
        </authorList>
    </citation>
    <scope>NUCLEOTIDE SEQUENCE [LARGE SCALE GENOMIC DNA]</scope>
    <source>
        <strain evidence="3">JCM 16929</strain>
    </source>
</reference>
<dbReference type="Proteomes" id="UP001501490">
    <property type="component" value="Unassembled WGS sequence"/>
</dbReference>
<dbReference type="Pfam" id="PF08021">
    <property type="entry name" value="FAD_binding_9"/>
    <property type="match status" value="1"/>
</dbReference>
<feature type="domain" description="FAD-binding FR-type" evidence="1">
    <location>
        <begin position="6"/>
        <end position="131"/>
    </location>
</feature>
<dbReference type="InterPro" id="IPR013113">
    <property type="entry name" value="SIP_FAD-bd"/>
</dbReference>
<accession>A0ABP6ZCG9</accession>
<dbReference type="CDD" id="cd06193">
    <property type="entry name" value="siderophore_interacting"/>
    <property type="match status" value="1"/>
</dbReference>
<evidence type="ECO:0000259" key="1">
    <source>
        <dbReference type="PROSITE" id="PS51384"/>
    </source>
</evidence>
<protein>
    <submittedName>
        <fullName evidence="2">Siderophore-interacting protein</fullName>
    </submittedName>
</protein>
<gene>
    <name evidence="2" type="ORF">GCM10022236_03980</name>
</gene>
<organism evidence="2 3">
    <name type="scientific">Microlunatus ginsengisoli</name>
    <dbReference type="NCBI Taxonomy" id="363863"/>
    <lineage>
        <taxon>Bacteria</taxon>
        <taxon>Bacillati</taxon>
        <taxon>Actinomycetota</taxon>
        <taxon>Actinomycetes</taxon>
        <taxon>Propionibacteriales</taxon>
        <taxon>Propionibacteriaceae</taxon>
        <taxon>Microlunatus</taxon>
    </lineage>
</organism>
<dbReference type="PANTHER" id="PTHR30157">
    <property type="entry name" value="FERRIC REDUCTASE, NADPH-DEPENDENT"/>
    <property type="match status" value="1"/>
</dbReference>
<dbReference type="InterPro" id="IPR017938">
    <property type="entry name" value="Riboflavin_synthase-like_b-brl"/>
</dbReference>
<keyword evidence="3" id="KW-1185">Reference proteome</keyword>
<comment type="caution">
    <text evidence="2">The sequence shown here is derived from an EMBL/GenBank/DDBJ whole genome shotgun (WGS) entry which is preliminary data.</text>
</comment>
<dbReference type="PANTHER" id="PTHR30157:SF0">
    <property type="entry name" value="NADPH-DEPENDENT FERRIC-CHELATE REDUCTASE"/>
    <property type="match status" value="1"/>
</dbReference>
<dbReference type="Gene3D" id="3.40.50.80">
    <property type="entry name" value="Nucleotide-binding domain of ferredoxin-NADP reductase (FNR) module"/>
    <property type="match status" value="1"/>
</dbReference>
<dbReference type="PROSITE" id="PS51384">
    <property type="entry name" value="FAD_FR"/>
    <property type="match status" value="1"/>
</dbReference>
<dbReference type="EMBL" id="BAABAB010000003">
    <property type="protein sequence ID" value="GAA3605289.1"/>
    <property type="molecule type" value="Genomic_DNA"/>
</dbReference>